<feature type="transmembrane region" description="Helical" evidence="13">
    <location>
        <begin position="1619"/>
        <end position="1641"/>
    </location>
</feature>
<evidence type="ECO:0000256" key="4">
    <source>
        <dbReference type="ARBA" id="ARBA00022614"/>
    </source>
</evidence>
<feature type="compositionally biased region" description="Basic and acidic residues" evidence="12">
    <location>
        <begin position="978"/>
        <end position="994"/>
    </location>
</feature>
<dbReference type="InterPro" id="IPR002131">
    <property type="entry name" value="Gphrmn_rcpt_fam"/>
</dbReference>
<dbReference type="SMART" id="SM00369">
    <property type="entry name" value="LRR_TYP"/>
    <property type="match status" value="6"/>
</dbReference>
<feature type="transmembrane region" description="Helical" evidence="13">
    <location>
        <begin position="530"/>
        <end position="555"/>
    </location>
</feature>
<evidence type="ECO:0000256" key="10">
    <source>
        <dbReference type="ARBA" id="ARBA00023170"/>
    </source>
</evidence>
<evidence type="ECO:0000256" key="12">
    <source>
        <dbReference type="SAM" id="MobiDB-lite"/>
    </source>
</evidence>
<proteinExistence type="inferred from homology"/>
<reference evidence="15" key="2">
    <citation type="journal article" date="2021" name="World Allergy Organ. J.">
        <title>Chromosome-level assembly of Dermatophagoides farinae genome and transcriptome reveals two novel allergens Der f 37 and Der f 39.</title>
        <authorList>
            <person name="Chen J."/>
            <person name="Cai Z."/>
            <person name="Fan D."/>
            <person name="Hu J."/>
            <person name="Hou Y."/>
            <person name="He Y."/>
            <person name="Zhang Z."/>
            <person name="Zhao Z."/>
            <person name="Gao P."/>
            <person name="Hu W."/>
            <person name="Sun J."/>
            <person name="Li J."/>
            <person name="Ji K."/>
        </authorList>
    </citation>
    <scope>NUCLEOTIDE SEQUENCE</scope>
    <source>
        <strain evidence="15">JKM2019</strain>
    </source>
</reference>
<feature type="compositionally biased region" description="Polar residues" evidence="12">
    <location>
        <begin position="1009"/>
        <end position="1018"/>
    </location>
</feature>
<feature type="transmembrane region" description="Helical" evidence="13">
    <location>
        <begin position="575"/>
        <end position="598"/>
    </location>
</feature>
<reference evidence="15" key="1">
    <citation type="submission" date="2020-06" db="EMBL/GenBank/DDBJ databases">
        <authorList>
            <person name="Ji K."/>
            <person name="Li J."/>
        </authorList>
    </citation>
    <scope>NUCLEOTIDE SEQUENCE</scope>
    <source>
        <strain evidence="15">JKM2019</strain>
        <tissue evidence="15">Whole body</tissue>
    </source>
</reference>
<keyword evidence="3" id="KW-1003">Cell membrane</keyword>
<dbReference type="EMBL" id="SDOV01000004">
    <property type="protein sequence ID" value="KAH7642418.1"/>
    <property type="molecule type" value="Genomic_DNA"/>
</dbReference>
<feature type="domain" description="G-protein coupled receptors family 1 profile" evidence="14">
    <location>
        <begin position="465"/>
        <end position="715"/>
    </location>
</feature>
<comment type="subcellular location">
    <subcellularLocation>
        <location evidence="1">Cell membrane</location>
        <topology evidence="1">Multi-pass membrane protein</topology>
    </subcellularLocation>
</comment>
<feature type="region of interest" description="Disordered" evidence="12">
    <location>
        <begin position="774"/>
        <end position="830"/>
    </location>
</feature>
<dbReference type="InterPro" id="IPR017452">
    <property type="entry name" value="GPCR_Rhodpsn_7TM"/>
</dbReference>
<evidence type="ECO:0000256" key="8">
    <source>
        <dbReference type="ARBA" id="ARBA00023040"/>
    </source>
</evidence>
<dbReference type="Gene3D" id="3.80.10.10">
    <property type="entry name" value="Ribonuclease Inhibitor"/>
    <property type="match status" value="2"/>
</dbReference>
<dbReference type="Proteomes" id="UP000828236">
    <property type="component" value="Unassembled WGS sequence"/>
</dbReference>
<dbReference type="InterPro" id="IPR000276">
    <property type="entry name" value="GPCR_Rhodpsn"/>
</dbReference>
<keyword evidence="9 13" id="KW-0472">Membrane</keyword>
<name>A0A9D4P1W6_DERFA</name>
<dbReference type="SUPFAM" id="SSF52058">
    <property type="entry name" value="L domain-like"/>
    <property type="match status" value="1"/>
</dbReference>
<dbReference type="GO" id="GO:0008528">
    <property type="term" value="F:G protein-coupled peptide receptor activity"/>
    <property type="evidence" value="ECO:0007669"/>
    <property type="project" value="TreeGrafter"/>
</dbReference>
<evidence type="ECO:0000259" key="14">
    <source>
        <dbReference type="PROSITE" id="PS50262"/>
    </source>
</evidence>
<evidence type="ECO:0000256" key="11">
    <source>
        <dbReference type="ARBA" id="ARBA00023224"/>
    </source>
</evidence>
<feature type="compositionally biased region" description="Low complexity" evidence="12">
    <location>
        <begin position="1091"/>
        <end position="1117"/>
    </location>
</feature>
<feature type="transmembrane region" description="Helical" evidence="13">
    <location>
        <begin position="1576"/>
        <end position="1598"/>
    </location>
</feature>
<evidence type="ECO:0000313" key="15">
    <source>
        <dbReference type="EMBL" id="KAH7642418.1"/>
    </source>
</evidence>
<feature type="compositionally biased region" description="Low complexity" evidence="12">
    <location>
        <begin position="963"/>
        <end position="977"/>
    </location>
</feature>
<gene>
    <name evidence="15" type="ORF">HUG17_5463</name>
</gene>
<dbReference type="PROSITE" id="PS50262">
    <property type="entry name" value="G_PROTEIN_RECEP_F1_2"/>
    <property type="match status" value="1"/>
</dbReference>
<dbReference type="PRINTS" id="PR00237">
    <property type="entry name" value="GPCRRHODOPSN"/>
</dbReference>
<dbReference type="InterPro" id="IPR001611">
    <property type="entry name" value="Leu-rich_rpt"/>
</dbReference>
<evidence type="ECO:0000256" key="5">
    <source>
        <dbReference type="ARBA" id="ARBA00022692"/>
    </source>
</evidence>
<keyword evidence="4" id="KW-0433">Leucine-rich repeat</keyword>
<dbReference type="GO" id="GO:0007189">
    <property type="term" value="P:adenylate cyclase-activating G protein-coupled receptor signaling pathway"/>
    <property type="evidence" value="ECO:0007669"/>
    <property type="project" value="TreeGrafter"/>
</dbReference>
<dbReference type="PRINTS" id="PR00373">
    <property type="entry name" value="GLYCHORMONER"/>
</dbReference>
<keyword evidence="5 13" id="KW-0812">Transmembrane</keyword>
<feature type="compositionally biased region" description="Polar residues" evidence="12">
    <location>
        <begin position="1330"/>
        <end position="1342"/>
    </location>
</feature>
<organism evidence="15">
    <name type="scientific">Dermatophagoides farinae</name>
    <name type="common">American house dust mite</name>
    <dbReference type="NCBI Taxonomy" id="6954"/>
    <lineage>
        <taxon>Eukaryota</taxon>
        <taxon>Metazoa</taxon>
        <taxon>Ecdysozoa</taxon>
        <taxon>Arthropoda</taxon>
        <taxon>Chelicerata</taxon>
        <taxon>Arachnida</taxon>
        <taxon>Acari</taxon>
        <taxon>Acariformes</taxon>
        <taxon>Sarcoptiformes</taxon>
        <taxon>Astigmata</taxon>
        <taxon>Psoroptidia</taxon>
        <taxon>Analgoidea</taxon>
        <taxon>Pyroglyphidae</taxon>
        <taxon>Dermatophagoidinae</taxon>
        <taxon>Dermatophagoides</taxon>
    </lineage>
</organism>
<dbReference type="Pfam" id="PF00001">
    <property type="entry name" value="7tm_1"/>
    <property type="match status" value="1"/>
</dbReference>
<dbReference type="PROSITE" id="PS51450">
    <property type="entry name" value="LRR"/>
    <property type="match status" value="2"/>
</dbReference>
<feature type="transmembrane region" description="Helical" evidence="13">
    <location>
        <begin position="618"/>
        <end position="642"/>
    </location>
</feature>
<feature type="transmembrane region" description="Helical" evidence="13">
    <location>
        <begin position="451"/>
        <end position="474"/>
    </location>
</feature>
<protein>
    <submittedName>
        <fullName evidence="15">Thyrotropin receptor-like protein</fullName>
    </submittedName>
</protein>
<dbReference type="GO" id="GO:0016500">
    <property type="term" value="F:protein-hormone receptor activity"/>
    <property type="evidence" value="ECO:0007669"/>
    <property type="project" value="InterPro"/>
</dbReference>
<dbReference type="FunFam" id="1.20.1070.10:FF:000156">
    <property type="entry name" value="Lutropin-choriogonadotropic hormone receptor"/>
    <property type="match status" value="1"/>
</dbReference>
<feature type="transmembrane region" description="Helical" evidence="13">
    <location>
        <begin position="1548"/>
        <end position="1570"/>
    </location>
</feature>
<dbReference type="GO" id="GO:0005886">
    <property type="term" value="C:plasma membrane"/>
    <property type="evidence" value="ECO:0007669"/>
    <property type="project" value="UniProtKB-SubCell"/>
</dbReference>
<evidence type="ECO:0000256" key="13">
    <source>
        <dbReference type="SAM" id="Phobius"/>
    </source>
</evidence>
<evidence type="ECO:0000256" key="7">
    <source>
        <dbReference type="ARBA" id="ARBA00022989"/>
    </source>
</evidence>
<dbReference type="PANTHER" id="PTHR24372">
    <property type="entry name" value="GLYCOPROTEIN HORMONE RECEPTOR"/>
    <property type="match status" value="1"/>
</dbReference>
<keyword evidence="6" id="KW-0677">Repeat</keyword>
<comment type="caution">
    <text evidence="15">The sequence shown here is derived from an EMBL/GenBank/DDBJ whole genome shotgun (WGS) entry which is preliminary data.</text>
</comment>
<keyword evidence="8" id="KW-0297">G-protein coupled receptor</keyword>
<feature type="region of interest" description="Disordered" evidence="12">
    <location>
        <begin position="1004"/>
        <end position="1023"/>
    </location>
</feature>
<evidence type="ECO:0000256" key="9">
    <source>
        <dbReference type="ARBA" id="ARBA00023136"/>
    </source>
</evidence>
<feature type="compositionally biased region" description="Polar residues" evidence="12">
    <location>
        <begin position="942"/>
        <end position="955"/>
    </location>
</feature>
<keyword evidence="7 13" id="KW-1133">Transmembrane helix</keyword>
<feature type="compositionally biased region" description="Polar residues" evidence="12">
    <location>
        <begin position="1068"/>
        <end position="1077"/>
    </location>
</feature>
<dbReference type="CDD" id="cd15136">
    <property type="entry name" value="7tmA_Glyco_hormone_R"/>
    <property type="match status" value="1"/>
</dbReference>
<feature type="compositionally biased region" description="Polar residues" evidence="12">
    <location>
        <begin position="774"/>
        <end position="797"/>
    </location>
</feature>
<feature type="region of interest" description="Disordered" evidence="12">
    <location>
        <begin position="1374"/>
        <end position="1393"/>
    </location>
</feature>
<dbReference type="PANTHER" id="PTHR24372:SF82">
    <property type="entry name" value="RICKETS"/>
    <property type="match status" value="1"/>
</dbReference>
<evidence type="ECO:0000256" key="6">
    <source>
        <dbReference type="ARBA" id="ARBA00022737"/>
    </source>
</evidence>
<dbReference type="InterPro" id="IPR032675">
    <property type="entry name" value="LRR_dom_sf"/>
</dbReference>
<feature type="region of interest" description="Disordered" evidence="12">
    <location>
        <begin position="1330"/>
        <end position="1357"/>
    </location>
</feature>
<dbReference type="SUPFAM" id="SSF81321">
    <property type="entry name" value="Family A G protein-coupled receptor-like"/>
    <property type="match status" value="1"/>
</dbReference>
<feature type="compositionally biased region" description="Acidic residues" evidence="12">
    <location>
        <begin position="806"/>
        <end position="816"/>
    </location>
</feature>
<feature type="region of interest" description="Disordered" evidence="12">
    <location>
        <begin position="942"/>
        <end position="995"/>
    </location>
</feature>
<feature type="transmembrane region" description="Helical" evidence="13">
    <location>
        <begin position="663"/>
        <end position="686"/>
    </location>
</feature>
<evidence type="ECO:0000256" key="1">
    <source>
        <dbReference type="ARBA" id="ARBA00004651"/>
    </source>
</evidence>
<dbReference type="InterPro" id="IPR003591">
    <property type="entry name" value="Leu-rich_rpt_typical-subtyp"/>
</dbReference>
<comment type="similarity">
    <text evidence="2">Belongs to the G-protein coupled receptor 1 family.</text>
</comment>
<accession>A0A9D4P1W6</accession>
<dbReference type="Pfam" id="PF13855">
    <property type="entry name" value="LRR_8"/>
    <property type="match status" value="2"/>
</dbReference>
<evidence type="ECO:0000256" key="2">
    <source>
        <dbReference type="ARBA" id="ARBA00010663"/>
    </source>
</evidence>
<keyword evidence="11" id="KW-0807">Transducer</keyword>
<keyword evidence="10 15" id="KW-0675">Receptor</keyword>
<feature type="transmembrane region" description="Helical" evidence="13">
    <location>
        <begin position="486"/>
        <end position="510"/>
    </location>
</feature>
<evidence type="ECO:0000256" key="3">
    <source>
        <dbReference type="ARBA" id="ARBA00022475"/>
    </source>
</evidence>
<sequence>MVIWILSHNQIVQIGAEYFGHKLWYTKLNNLLLNNNLLTTITNETFGQFTSLQYLNLASNRITKLEPYSFLGLNKLLKIDLGSNRIKIFPSESISPSILPKLTEIYFSEIRAQQEFPDLTGTNSIEHIRLDRLRLSTIDSRLCNHVGKTLKSLIVKSNKIQRLPPMDFCIEIRLLDASYNEIKTIESKTFYNQHKLIDLSLNHNQIETIAFDSFTGLSNLKVLNMENNLIRWIDPNAFLPLQSLRDLNLGHNKFPELPTAGLMKIMEIKVHGNRNLRDFPPIESFPYVQTLAMSYAYHCCPYLGRMQVINPEIVDSIIPSVSPSTSDFQDSILWLEDVDDTNVNLTITELAQQFWKLYHPHQPAPIPNDLDDPNHEQNNYDMFVNDFYAAIETPAAVNWGNMMDSDEYIGDKSAVYFQQNDRITNKPIKCLPKPDPFMPCQDLFEWWTLRFGVWVVFPLALIGNGTVLIVLVFGRRKRRRSSKLDVPRFLVCNLAAADFFMGIYLGMLAIVDMATLGYFRSHAIRWQNSFICQLTGFAGVFSAELSVYTLAVITLERNYAITHAMHLNKRLSLRAAVMVMSIGWFFALFMAILPLFGVSDYRKVAVCLPFEIDNLVSFIYIISLIVFNGIAFILLMACYLRMYCAIRGSQAWNSNDTRIAIRMGLLVFTDFLCWAPIAFFTITTLAGWHLITVEEAKIFTIFVLPLNACANPFLYAFFTKQFKKECTNLYKRVDASKLFKSRTRCFGGRQSTVTDPNSPQIVSDCKVCVHNHPINQRNSDQSPHHPNTHRIQSIVSSNKKRKQESDSENNDNDNDNDNNNNDINLHPINNPIKNKEIDEQQQKQQDHHDCQCQCHNKTKINPFQISDDKRNRIRSIESDNGDRSYTSQFIRQFIPSLSMMNTNSRFNNRIKRSNAGKQFKSNSIIYQSNYRKNHIHMTLENEIQSPTSQNKSNSDNSDHKKQTPTTTNKTNSSSSSTKHNEHESSHNRGIDVNKNDNAVVMIVSERDGSNSNTVTEYQQKQRHDSIRNGPIHYVKHQNPASAMTTGILMLKNKLIRNNQKNYARKMSSDSQFEFSHYSNRKDSTSTTGRLSFSSDNPTKSTSSSFFSSGFSSSSSRTTAASSTANTATIIAGDLLLSQDQFERIIEQSSIFTEQMKRYLMDNTESIEHHEILNILNGSKHEERFILIAFIEQKFCNEDRKQRSNNDSDLNDCDSIQIDNEMSDDQYVLYLLQEIDSSSSARNRCSYFLKVLLLFRKQCSMETDCLKRKLNAIIQLECIEHRLIDKFMQNLNESRINYDEFDFENLAIHSMIFQCHIRLYGRELDEINEETNSQTNGATGSNNRLEEPNKKSQTSLMSSSHERIMNFLQILLPKSNKQNTQNSHRNNNEKSGTYSFYRKPRVKKPLSVVTKPIRSGHRRSSSAFALSEELLEQFHQQHIPEMKSFYEIKSCTSQLQVVGSTSPSSNSHKSDSIPEIRSRSAISDVIIRVNNSHSSNIDKDDFDNPLCCLISFSTIWLSCRSNYDPYLGTYSGFVGGNLETIALLIDFELFFMTTLILAIYYFSIFASTIIPKTVFEFVYNLLAFISQLIVSLSLLLTLINRNQNDDGFPAEPGFKGKLTSSIFGLIVSIIYGIDACFSYQSYIKS</sequence>
<dbReference type="GO" id="GO:0009755">
    <property type="term" value="P:hormone-mediated signaling pathway"/>
    <property type="evidence" value="ECO:0007669"/>
    <property type="project" value="TreeGrafter"/>
</dbReference>
<dbReference type="Gene3D" id="1.20.1070.10">
    <property type="entry name" value="Rhodopsin 7-helix transmembrane proteins"/>
    <property type="match status" value="1"/>
</dbReference>
<feature type="region of interest" description="Disordered" evidence="12">
    <location>
        <begin position="1066"/>
        <end position="1117"/>
    </location>
</feature>